<evidence type="ECO:0000256" key="2">
    <source>
        <dbReference type="ARBA" id="ARBA00022448"/>
    </source>
</evidence>
<keyword evidence="7" id="KW-0406">Ion transport</keyword>
<dbReference type="Pfam" id="PF00999">
    <property type="entry name" value="Na_H_Exchanger"/>
    <property type="match status" value="1"/>
</dbReference>
<dbReference type="InterPro" id="IPR006153">
    <property type="entry name" value="Cation/H_exchanger_TM"/>
</dbReference>
<feature type="transmembrane region" description="Helical" evidence="9">
    <location>
        <begin position="35"/>
        <end position="53"/>
    </location>
</feature>
<feature type="transmembrane region" description="Helical" evidence="9">
    <location>
        <begin position="6"/>
        <end position="23"/>
    </location>
</feature>
<dbReference type="GO" id="GO:1902600">
    <property type="term" value="P:proton transmembrane transport"/>
    <property type="evidence" value="ECO:0007669"/>
    <property type="project" value="InterPro"/>
</dbReference>
<evidence type="ECO:0000256" key="8">
    <source>
        <dbReference type="ARBA" id="ARBA00023136"/>
    </source>
</evidence>
<comment type="subcellular location">
    <subcellularLocation>
        <location evidence="1">Cell membrane</location>
        <topology evidence="1">Multi-pass membrane protein</topology>
    </subcellularLocation>
</comment>
<dbReference type="PANTHER" id="PTHR32507">
    <property type="entry name" value="NA(+)/H(+) ANTIPORTER 1"/>
    <property type="match status" value="1"/>
</dbReference>
<dbReference type="PANTHER" id="PTHR32507:SF8">
    <property type="entry name" value="CNH1P"/>
    <property type="match status" value="1"/>
</dbReference>
<organism evidence="11 12">
    <name type="scientific">Amycolatopsis suaedae</name>
    <dbReference type="NCBI Taxonomy" id="2510978"/>
    <lineage>
        <taxon>Bacteria</taxon>
        <taxon>Bacillati</taxon>
        <taxon>Actinomycetota</taxon>
        <taxon>Actinomycetes</taxon>
        <taxon>Pseudonocardiales</taxon>
        <taxon>Pseudonocardiaceae</taxon>
        <taxon>Amycolatopsis</taxon>
    </lineage>
</organism>
<feature type="transmembrane region" description="Helical" evidence="9">
    <location>
        <begin position="65"/>
        <end position="83"/>
    </location>
</feature>
<evidence type="ECO:0000256" key="5">
    <source>
        <dbReference type="ARBA" id="ARBA00022692"/>
    </source>
</evidence>
<evidence type="ECO:0000313" key="12">
    <source>
        <dbReference type="Proteomes" id="UP000292003"/>
    </source>
</evidence>
<name>A0A4Q7J8L8_9PSEU</name>
<dbReference type="Gene3D" id="1.20.1530.20">
    <property type="match status" value="1"/>
</dbReference>
<dbReference type="RefSeq" id="WP_130476881.1">
    <property type="nucleotide sequence ID" value="NZ_SFCC01000009.1"/>
</dbReference>
<dbReference type="OrthoDB" id="9810860at2"/>
<keyword evidence="2" id="KW-0813">Transport</keyword>
<comment type="caution">
    <text evidence="11">The sequence shown here is derived from an EMBL/GenBank/DDBJ whole genome shotgun (WGS) entry which is preliminary data.</text>
</comment>
<dbReference type="GO" id="GO:0015297">
    <property type="term" value="F:antiporter activity"/>
    <property type="evidence" value="ECO:0007669"/>
    <property type="project" value="UniProtKB-KW"/>
</dbReference>
<feature type="transmembrane region" description="Helical" evidence="9">
    <location>
        <begin position="104"/>
        <end position="132"/>
    </location>
</feature>
<evidence type="ECO:0000256" key="7">
    <source>
        <dbReference type="ARBA" id="ARBA00023065"/>
    </source>
</evidence>
<proteinExistence type="predicted"/>
<keyword evidence="8 9" id="KW-0472">Membrane</keyword>
<gene>
    <name evidence="11" type="ORF">EWH70_19545</name>
</gene>
<feature type="domain" description="Cation/H+ exchanger transmembrane" evidence="10">
    <location>
        <begin position="18"/>
        <end position="405"/>
    </location>
</feature>
<protein>
    <submittedName>
        <fullName evidence="11">Sodium:proton antiporter</fullName>
    </submittedName>
</protein>
<sequence>MATTATVLITAAGVATLAAAVVPRMVRQVPVSMPMVFLAAGALTFGLVGGLSPPDPVRYAPVTRHLAELCVVVSLMGAGLALNRRVGLRRWSTTWRLLAVTMPVSMLSAGLLGWGLLGLGVAGAVLLGAVLAPTDPVLATEVQVGEPATDDTGDDEPRFSLTSEAGLNDGLAFPFVHAAVAISLAGVAPSGWLGEWLAVDVLWRLVAGVGLGVLAGRLLRKLFFSASSEKYRLAGHAEGFVALAATFLTYGVTELVQGYGFVAVFVCGCTLRAGERPHDYHVVLHRFVEQVERLLTVVIIFLLGGAAVTGLLAGTTWREVLVAVLVLLVVRPVAGLAGLLRSDLGRRERAVVAFFGVRGVGSVFYLAYALAEGRFAAADSLWRVVGLVVIGSILVHGVTATPAMKRLDRG</sequence>
<evidence type="ECO:0000256" key="3">
    <source>
        <dbReference type="ARBA" id="ARBA00022449"/>
    </source>
</evidence>
<dbReference type="InterPro" id="IPR038770">
    <property type="entry name" value="Na+/solute_symporter_sf"/>
</dbReference>
<keyword evidence="3" id="KW-0050">Antiport</keyword>
<evidence type="ECO:0000256" key="9">
    <source>
        <dbReference type="SAM" id="Phobius"/>
    </source>
</evidence>
<keyword evidence="4" id="KW-1003">Cell membrane</keyword>
<evidence type="ECO:0000256" key="6">
    <source>
        <dbReference type="ARBA" id="ARBA00022989"/>
    </source>
</evidence>
<keyword evidence="6 9" id="KW-1133">Transmembrane helix</keyword>
<evidence type="ECO:0000259" key="10">
    <source>
        <dbReference type="Pfam" id="PF00999"/>
    </source>
</evidence>
<dbReference type="Proteomes" id="UP000292003">
    <property type="component" value="Unassembled WGS sequence"/>
</dbReference>
<evidence type="ECO:0000313" key="11">
    <source>
        <dbReference type="EMBL" id="RZQ62454.1"/>
    </source>
</evidence>
<feature type="transmembrane region" description="Helical" evidence="9">
    <location>
        <begin position="351"/>
        <end position="370"/>
    </location>
</feature>
<dbReference type="AlphaFoldDB" id="A0A4Q7J8L8"/>
<reference evidence="11 12" key="1">
    <citation type="submission" date="2019-02" db="EMBL/GenBank/DDBJ databases">
        <title>Draft genome sequence of Amycolatopsis sp. 8-3EHSu isolated from roots of Suaeda maritima.</title>
        <authorList>
            <person name="Duangmal K."/>
            <person name="Chantavorakit T."/>
        </authorList>
    </citation>
    <scope>NUCLEOTIDE SEQUENCE [LARGE SCALE GENOMIC DNA]</scope>
    <source>
        <strain evidence="11 12">8-3EHSu</strain>
    </source>
</reference>
<evidence type="ECO:0000256" key="1">
    <source>
        <dbReference type="ARBA" id="ARBA00004651"/>
    </source>
</evidence>
<keyword evidence="12" id="KW-1185">Reference proteome</keyword>
<evidence type="ECO:0000256" key="4">
    <source>
        <dbReference type="ARBA" id="ARBA00022475"/>
    </source>
</evidence>
<feature type="transmembrane region" description="Helical" evidence="9">
    <location>
        <begin position="294"/>
        <end position="314"/>
    </location>
</feature>
<feature type="transmembrane region" description="Helical" evidence="9">
    <location>
        <begin position="320"/>
        <end position="339"/>
    </location>
</feature>
<keyword evidence="5 9" id="KW-0812">Transmembrane</keyword>
<feature type="transmembrane region" description="Helical" evidence="9">
    <location>
        <begin position="382"/>
        <end position="404"/>
    </location>
</feature>
<dbReference type="EMBL" id="SFCC01000009">
    <property type="protein sequence ID" value="RZQ62454.1"/>
    <property type="molecule type" value="Genomic_DNA"/>
</dbReference>
<dbReference type="GO" id="GO:0005886">
    <property type="term" value="C:plasma membrane"/>
    <property type="evidence" value="ECO:0007669"/>
    <property type="project" value="UniProtKB-SubCell"/>
</dbReference>
<accession>A0A4Q7J8L8</accession>
<feature type="transmembrane region" description="Helical" evidence="9">
    <location>
        <begin position="201"/>
        <end position="219"/>
    </location>
</feature>